<organism evidence="4 5">
    <name type="scientific">Cryptosporidium xiaoi</name>
    <dbReference type="NCBI Taxonomy" id="659607"/>
    <lineage>
        <taxon>Eukaryota</taxon>
        <taxon>Sar</taxon>
        <taxon>Alveolata</taxon>
        <taxon>Apicomplexa</taxon>
        <taxon>Conoidasida</taxon>
        <taxon>Coccidia</taxon>
        <taxon>Eucoccidiorida</taxon>
        <taxon>Eimeriorina</taxon>
        <taxon>Cryptosporidiidae</taxon>
        <taxon>Cryptosporidium</taxon>
    </lineage>
</organism>
<reference evidence="4 5" key="1">
    <citation type="submission" date="2023-10" db="EMBL/GenBank/DDBJ databases">
        <title>Comparative genomics analysis reveals potential genetic determinants of host preference in Cryptosporidium xiaoi.</title>
        <authorList>
            <person name="Xiao L."/>
            <person name="Li J."/>
        </authorList>
    </citation>
    <scope>NUCLEOTIDE SEQUENCE [LARGE SCALE GENOMIC DNA]</scope>
    <source>
        <strain evidence="4 5">52996</strain>
    </source>
</reference>
<sequence>MIKEITLVEYCGTCSLPTDYCEYGDCEKESRNEDLPGKGNPKKCSDESSKGNDSGVNNELNTNGNEESKNSKRRTKQKQIVIRVESRARRKNVTIVTGLEHFNVQLNEAAKRFAKQFSCGASVVKGNNGKSDQIDVQGDFDVMIAEFIIKLYPHIEIGDIYIQ</sequence>
<dbReference type="InterPro" id="IPR050318">
    <property type="entry name" value="DENR/SUI1_TIF"/>
</dbReference>
<dbReference type="Proteomes" id="UP001311799">
    <property type="component" value="Unassembled WGS sequence"/>
</dbReference>
<dbReference type="PROSITE" id="PS50296">
    <property type="entry name" value="SUI1"/>
    <property type="match status" value="1"/>
</dbReference>
<dbReference type="GO" id="GO:0002188">
    <property type="term" value="P:translation reinitiation"/>
    <property type="evidence" value="ECO:0007669"/>
    <property type="project" value="TreeGrafter"/>
</dbReference>
<dbReference type="Pfam" id="PF21023">
    <property type="entry name" value="DENR_N"/>
    <property type="match status" value="1"/>
</dbReference>
<proteinExistence type="inferred from homology"/>
<evidence type="ECO:0000256" key="2">
    <source>
        <dbReference type="SAM" id="MobiDB-lite"/>
    </source>
</evidence>
<keyword evidence="5" id="KW-1185">Reference proteome</keyword>
<dbReference type="PANTHER" id="PTHR12789">
    <property type="entry name" value="DENSITY-REGULATED PROTEIN HOMOLOG"/>
    <property type="match status" value="1"/>
</dbReference>
<protein>
    <recommendedName>
        <fullName evidence="3">SUI1 domain-containing protein</fullName>
    </recommendedName>
</protein>
<feature type="domain" description="SUI1" evidence="3">
    <location>
        <begin position="80"/>
        <end position="152"/>
    </location>
</feature>
<dbReference type="PANTHER" id="PTHR12789:SF0">
    <property type="entry name" value="DENSITY-REGULATED PROTEIN"/>
    <property type="match status" value="1"/>
</dbReference>
<dbReference type="CDD" id="cd11607">
    <property type="entry name" value="DENR_C"/>
    <property type="match status" value="1"/>
</dbReference>
<comment type="caution">
    <text evidence="4">The sequence shown here is derived from an EMBL/GenBank/DDBJ whole genome shotgun (WGS) entry which is preliminary data.</text>
</comment>
<feature type="region of interest" description="Disordered" evidence="2">
    <location>
        <begin position="28"/>
        <end position="79"/>
    </location>
</feature>
<dbReference type="GO" id="GO:0003729">
    <property type="term" value="F:mRNA binding"/>
    <property type="evidence" value="ECO:0007669"/>
    <property type="project" value="TreeGrafter"/>
</dbReference>
<evidence type="ECO:0000259" key="3">
    <source>
        <dbReference type="PROSITE" id="PS50296"/>
    </source>
</evidence>
<dbReference type="Pfam" id="PF01253">
    <property type="entry name" value="SUI1"/>
    <property type="match status" value="1"/>
</dbReference>
<dbReference type="SUPFAM" id="SSF55159">
    <property type="entry name" value="eIF1-like"/>
    <property type="match status" value="1"/>
</dbReference>
<dbReference type="AlphaFoldDB" id="A0AAV9XZM2"/>
<comment type="similarity">
    <text evidence="1">Belongs to the DENR family.</text>
</comment>
<gene>
    <name evidence="4" type="ORF">RS030_172676</name>
</gene>
<dbReference type="GO" id="GO:0001731">
    <property type="term" value="P:formation of translation preinitiation complex"/>
    <property type="evidence" value="ECO:0007669"/>
    <property type="project" value="TreeGrafter"/>
</dbReference>
<evidence type="ECO:0000256" key="1">
    <source>
        <dbReference type="ARBA" id="ARBA00007514"/>
    </source>
</evidence>
<evidence type="ECO:0000313" key="4">
    <source>
        <dbReference type="EMBL" id="KAK6590220.1"/>
    </source>
</evidence>
<dbReference type="InterPro" id="IPR046447">
    <property type="entry name" value="DENR_C"/>
</dbReference>
<dbReference type="InterPro" id="IPR048517">
    <property type="entry name" value="DENR_N"/>
</dbReference>
<dbReference type="GO" id="GO:0003743">
    <property type="term" value="F:translation initiation factor activity"/>
    <property type="evidence" value="ECO:0007669"/>
    <property type="project" value="InterPro"/>
</dbReference>
<feature type="compositionally biased region" description="Polar residues" evidence="2">
    <location>
        <begin position="51"/>
        <end position="65"/>
    </location>
</feature>
<dbReference type="EMBL" id="JAWDEY010000008">
    <property type="protein sequence ID" value="KAK6590220.1"/>
    <property type="molecule type" value="Genomic_DNA"/>
</dbReference>
<name>A0AAV9XZM2_9CRYT</name>
<dbReference type="InterPro" id="IPR036877">
    <property type="entry name" value="SUI1_dom_sf"/>
</dbReference>
<dbReference type="InterPro" id="IPR001950">
    <property type="entry name" value="SUI1"/>
</dbReference>
<dbReference type="Gene3D" id="3.30.780.10">
    <property type="entry name" value="SUI1-like domain"/>
    <property type="match status" value="1"/>
</dbReference>
<evidence type="ECO:0000313" key="5">
    <source>
        <dbReference type="Proteomes" id="UP001311799"/>
    </source>
</evidence>
<accession>A0AAV9XZM2</accession>